<dbReference type="OrthoDB" id="432685at2759"/>
<evidence type="ECO:0000256" key="4">
    <source>
        <dbReference type="ARBA" id="ARBA00022989"/>
    </source>
</evidence>
<dbReference type="InParanoid" id="A0A2K3CVM1"/>
<evidence type="ECO:0000256" key="1">
    <source>
        <dbReference type="ARBA" id="ARBA00004141"/>
    </source>
</evidence>
<dbReference type="STRING" id="3055.A0A2K3CVM1"/>
<keyword evidence="4 7" id="KW-1133">Transmembrane helix</keyword>
<evidence type="ECO:0000256" key="6">
    <source>
        <dbReference type="SAM" id="MobiDB-lite"/>
    </source>
</evidence>
<sequence>MSGWPPDALHPPLPGPSGSAHADEANTIQLSPVAVALAGAVLLINGAISLRFKLGLHSQLLIASVRMVVQLSILGYMLVPIFNYDRWWLVLLYGCFMLMIASLEAVQRPGYSFKGMLGHTVLAMASSSGCLLGYLVLVVLAVRPVWEAQYVIPLLGMLLGNATSSISVGLATLLEDLSANRAVIEHLLALGANRYEATDAAVKKALKVSMTPLLNQMSVMGVVSIPGMMTGQILAGGDPAQAARYQMVIMFVIGGATCLASVTSVYLAVLHVVDATHTFRAERLIRKQKPAAAAGGGGGGGALAALGGMAAEAAAAARAGWATAQRKGAALGSCLAAACCCCLCPPASASAAPARWRRAPAQGRRQGRGKGGVGGSGGLESVGEGDEEDEERWAGDTLPVSSGAHGGAALPSSPASPFAPLSGRRAWARGATQTPGNASNSSYGAGPGGSGWLARVSWASDAVGRMRGSAGAGLSGSGGGGSGHLSAAAAGAHSLTPHDRLLSAESVLSGSADEGSVHGAGRGGGGAGGGGLASPWSPRSEAAGDEEAGGSARGGSAFGAPGGGGGGSAGGGGGAGDELAAPLLGGQATGPGGGAGGGGGGGMVGTAMAVGGWLGSRASAGLGLAWDAYGRWRGGGAAAGASRAGGTG</sequence>
<dbReference type="Proteomes" id="UP000006906">
    <property type="component" value="Chromosome 16"/>
</dbReference>
<feature type="transmembrane region" description="Helical" evidence="7">
    <location>
        <begin position="213"/>
        <end position="235"/>
    </location>
</feature>
<feature type="compositionally biased region" description="Low complexity" evidence="6">
    <location>
        <begin position="353"/>
        <end position="364"/>
    </location>
</feature>
<evidence type="ECO:0000256" key="7">
    <source>
        <dbReference type="SAM" id="Phobius"/>
    </source>
</evidence>
<feature type="transmembrane region" description="Helical" evidence="7">
    <location>
        <begin position="60"/>
        <end position="81"/>
    </location>
</feature>
<evidence type="ECO:0000256" key="3">
    <source>
        <dbReference type="ARBA" id="ARBA00022692"/>
    </source>
</evidence>
<accession>A0A2K3CVM1</accession>
<reference evidence="8 9" key="1">
    <citation type="journal article" date="2007" name="Science">
        <title>The Chlamydomonas genome reveals the evolution of key animal and plant functions.</title>
        <authorList>
            <person name="Merchant S.S."/>
            <person name="Prochnik S.E."/>
            <person name="Vallon O."/>
            <person name="Harris E.H."/>
            <person name="Karpowicz S.J."/>
            <person name="Witman G.B."/>
            <person name="Terry A."/>
            <person name="Salamov A."/>
            <person name="Fritz-Laylin L.K."/>
            <person name="Marechal-Drouard L."/>
            <person name="Marshall W.F."/>
            <person name="Qu L.H."/>
            <person name="Nelson D.R."/>
            <person name="Sanderfoot A.A."/>
            <person name="Spalding M.H."/>
            <person name="Kapitonov V.V."/>
            <person name="Ren Q."/>
            <person name="Ferris P."/>
            <person name="Lindquist E."/>
            <person name="Shapiro H."/>
            <person name="Lucas S.M."/>
            <person name="Grimwood J."/>
            <person name="Schmutz J."/>
            <person name="Cardol P."/>
            <person name="Cerutti H."/>
            <person name="Chanfreau G."/>
            <person name="Chen C.L."/>
            <person name="Cognat V."/>
            <person name="Croft M.T."/>
            <person name="Dent R."/>
            <person name="Dutcher S."/>
            <person name="Fernandez E."/>
            <person name="Fukuzawa H."/>
            <person name="Gonzalez-Ballester D."/>
            <person name="Gonzalez-Halphen D."/>
            <person name="Hallmann A."/>
            <person name="Hanikenne M."/>
            <person name="Hippler M."/>
            <person name="Inwood W."/>
            <person name="Jabbari K."/>
            <person name="Kalanon M."/>
            <person name="Kuras R."/>
            <person name="Lefebvre P.A."/>
            <person name="Lemaire S.D."/>
            <person name="Lobanov A.V."/>
            <person name="Lohr M."/>
            <person name="Manuell A."/>
            <person name="Meier I."/>
            <person name="Mets L."/>
            <person name="Mittag M."/>
            <person name="Mittelmeier T."/>
            <person name="Moroney J.V."/>
            <person name="Moseley J."/>
            <person name="Napoli C."/>
            <person name="Nedelcu A.M."/>
            <person name="Niyogi K."/>
            <person name="Novoselov S.V."/>
            <person name="Paulsen I.T."/>
            <person name="Pazour G."/>
            <person name="Purton S."/>
            <person name="Ral J.P."/>
            <person name="Riano-Pachon D.M."/>
            <person name="Riekhof W."/>
            <person name="Rymarquis L."/>
            <person name="Schroda M."/>
            <person name="Stern D."/>
            <person name="Umen J."/>
            <person name="Willows R."/>
            <person name="Wilson N."/>
            <person name="Zimmer S.L."/>
            <person name="Allmer J."/>
            <person name="Balk J."/>
            <person name="Bisova K."/>
            <person name="Chen C.J."/>
            <person name="Elias M."/>
            <person name="Gendler K."/>
            <person name="Hauser C."/>
            <person name="Lamb M.R."/>
            <person name="Ledford H."/>
            <person name="Long J.C."/>
            <person name="Minagawa J."/>
            <person name="Page M.D."/>
            <person name="Pan J."/>
            <person name="Pootakham W."/>
            <person name="Roje S."/>
            <person name="Rose A."/>
            <person name="Stahlberg E."/>
            <person name="Terauchi A.M."/>
            <person name="Yang P."/>
            <person name="Ball S."/>
            <person name="Bowler C."/>
            <person name="Dieckmann C.L."/>
            <person name="Gladyshev V.N."/>
            <person name="Green P."/>
            <person name="Jorgensen R."/>
            <person name="Mayfield S."/>
            <person name="Mueller-Roeber B."/>
            <person name="Rajamani S."/>
            <person name="Sayre R.T."/>
            <person name="Brokstein P."/>
            <person name="Dubchak I."/>
            <person name="Goodstein D."/>
            <person name="Hornick L."/>
            <person name="Huang Y.W."/>
            <person name="Jhaveri J."/>
            <person name="Luo Y."/>
            <person name="Martinez D."/>
            <person name="Ngau W.C."/>
            <person name="Otillar B."/>
            <person name="Poliakov A."/>
            <person name="Porter A."/>
            <person name="Szajkowski L."/>
            <person name="Werner G."/>
            <person name="Zhou K."/>
            <person name="Grigoriev I.V."/>
            <person name="Rokhsar D.S."/>
            <person name="Grossman A.R."/>
        </authorList>
    </citation>
    <scope>NUCLEOTIDE SEQUENCE [LARGE SCALE GENOMIC DNA]</scope>
    <source>
        <strain evidence="9">CC-503</strain>
    </source>
</reference>
<feature type="compositionally biased region" description="Gly residues" evidence="6">
    <location>
        <begin position="470"/>
        <end position="483"/>
    </location>
</feature>
<comment type="subcellular location">
    <subcellularLocation>
        <location evidence="1">Membrane</location>
        <topology evidence="1">Multi-pass membrane protein</topology>
    </subcellularLocation>
</comment>
<dbReference type="EMBL" id="CM008977">
    <property type="protein sequence ID" value="PNW72321.1"/>
    <property type="molecule type" value="Genomic_DNA"/>
</dbReference>
<feature type="compositionally biased region" description="Gly residues" evidence="6">
    <location>
        <begin position="518"/>
        <end position="532"/>
    </location>
</feature>
<feature type="compositionally biased region" description="Gly residues" evidence="6">
    <location>
        <begin position="551"/>
        <end position="576"/>
    </location>
</feature>
<feature type="transmembrane region" description="Helical" evidence="7">
    <location>
        <begin position="148"/>
        <end position="174"/>
    </location>
</feature>
<feature type="transmembrane region" description="Helical" evidence="7">
    <location>
        <begin position="28"/>
        <end position="48"/>
    </location>
</feature>
<proteinExistence type="inferred from homology"/>
<dbReference type="Pfam" id="PF03649">
    <property type="entry name" value="UPF0014"/>
    <property type="match status" value="1"/>
</dbReference>
<evidence type="ECO:0000313" key="8">
    <source>
        <dbReference type="EMBL" id="PNW72321.1"/>
    </source>
</evidence>
<dbReference type="InterPro" id="IPR005226">
    <property type="entry name" value="UPF0014_fam"/>
</dbReference>
<feature type="region of interest" description="Disordered" evidence="6">
    <location>
        <begin position="466"/>
        <end position="491"/>
    </location>
</feature>
<keyword evidence="9" id="KW-1185">Reference proteome</keyword>
<feature type="region of interest" description="Disordered" evidence="6">
    <location>
        <begin position="353"/>
        <end position="421"/>
    </location>
</feature>
<gene>
    <name evidence="8" type="ORF">CHLRE_16g673000v5</name>
</gene>
<dbReference type="RefSeq" id="XP_042916156.1">
    <property type="nucleotide sequence ID" value="XM_043071204.1"/>
</dbReference>
<feature type="transmembrane region" description="Helical" evidence="7">
    <location>
        <begin position="118"/>
        <end position="142"/>
    </location>
</feature>
<feature type="transmembrane region" description="Helical" evidence="7">
    <location>
        <begin position="247"/>
        <end position="273"/>
    </location>
</feature>
<dbReference type="GO" id="GO:0005886">
    <property type="term" value="C:plasma membrane"/>
    <property type="evidence" value="ECO:0000318"/>
    <property type="project" value="GO_Central"/>
</dbReference>
<feature type="region of interest" description="Disordered" evidence="6">
    <location>
        <begin position="509"/>
        <end position="597"/>
    </location>
</feature>
<feature type="transmembrane region" description="Helical" evidence="7">
    <location>
        <begin position="87"/>
        <end position="106"/>
    </location>
</feature>
<organism evidence="8 9">
    <name type="scientific">Chlamydomonas reinhardtii</name>
    <name type="common">Chlamydomonas smithii</name>
    <dbReference type="NCBI Taxonomy" id="3055"/>
    <lineage>
        <taxon>Eukaryota</taxon>
        <taxon>Viridiplantae</taxon>
        <taxon>Chlorophyta</taxon>
        <taxon>core chlorophytes</taxon>
        <taxon>Chlorophyceae</taxon>
        <taxon>CS clade</taxon>
        <taxon>Chlamydomonadales</taxon>
        <taxon>Chlamydomonadaceae</taxon>
        <taxon>Chlamydomonas</taxon>
    </lineage>
</organism>
<evidence type="ECO:0000313" key="9">
    <source>
        <dbReference type="Proteomes" id="UP000006906"/>
    </source>
</evidence>
<feature type="compositionally biased region" description="Low complexity" evidence="6">
    <location>
        <begin position="401"/>
        <end position="421"/>
    </location>
</feature>
<dbReference type="PANTHER" id="PTHR30028:SF0">
    <property type="entry name" value="PROTEIN ALUMINUM SENSITIVE 3"/>
    <property type="match status" value="1"/>
</dbReference>
<feature type="compositionally biased region" description="Low complexity" evidence="6">
    <location>
        <begin position="577"/>
        <end position="586"/>
    </location>
</feature>
<dbReference type="AlphaFoldDB" id="A0A2K3CVM1"/>
<evidence type="ECO:0000256" key="2">
    <source>
        <dbReference type="ARBA" id="ARBA00005268"/>
    </source>
</evidence>
<dbReference type="PANTHER" id="PTHR30028">
    <property type="entry name" value="UPF0014 INNER MEMBRANE PROTEIN YBBM-RELATED"/>
    <property type="match status" value="1"/>
</dbReference>
<dbReference type="Gramene" id="PNW72321">
    <property type="protein sequence ID" value="PNW72321"/>
    <property type="gene ID" value="CHLRE_16g673000v5"/>
</dbReference>
<keyword evidence="3 7" id="KW-0812">Transmembrane</keyword>
<comment type="similarity">
    <text evidence="2">Belongs to the UPF0014 family.</text>
</comment>
<feature type="compositionally biased region" description="Gly residues" evidence="6">
    <location>
        <begin position="587"/>
        <end position="597"/>
    </location>
</feature>
<evidence type="ECO:0000256" key="5">
    <source>
        <dbReference type="ARBA" id="ARBA00023136"/>
    </source>
</evidence>
<keyword evidence="5 7" id="KW-0472">Membrane</keyword>
<dbReference type="GeneID" id="5721414"/>
<feature type="compositionally biased region" description="Gly residues" evidence="6">
    <location>
        <begin position="369"/>
        <end position="380"/>
    </location>
</feature>
<protein>
    <submittedName>
        <fullName evidence="8">Uncharacterized protein</fullName>
    </submittedName>
</protein>
<name>A0A2K3CVM1_CHLRE</name>
<dbReference type="KEGG" id="cre:CHLRE_16g673000v5"/>